<dbReference type="PANTHER" id="PTHR12242">
    <property type="entry name" value="OS02G0130600 PROTEIN-RELATED"/>
    <property type="match status" value="1"/>
</dbReference>
<keyword evidence="3" id="KW-1185">Reference proteome</keyword>
<reference evidence="3" key="1">
    <citation type="submission" date="2017-01" db="EMBL/GenBank/DDBJ databases">
        <title>Comparative genomics of anhydrobiosis in the tardigrade Hypsibius dujardini.</title>
        <authorList>
            <person name="Yoshida Y."/>
            <person name="Koutsovoulos G."/>
            <person name="Laetsch D."/>
            <person name="Stevens L."/>
            <person name="Kumar S."/>
            <person name="Horikawa D."/>
            <person name="Ishino K."/>
            <person name="Komine S."/>
            <person name="Tomita M."/>
            <person name="Blaxter M."/>
            <person name="Arakawa K."/>
        </authorList>
    </citation>
    <scope>NUCLEOTIDE SEQUENCE [LARGE SCALE GENOMIC DNA]</scope>
    <source>
        <strain evidence="3">Z151</strain>
    </source>
</reference>
<evidence type="ECO:0000313" key="2">
    <source>
        <dbReference type="EMBL" id="OQV25302.1"/>
    </source>
</evidence>
<accession>A0A1W0XD53</accession>
<dbReference type="EMBL" id="MTYJ01000003">
    <property type="protein sequence ID" value="OQV25302.1"/>
    <property type="molecule type" value="Genomic_DNA"/>
</dbReference>
<dbReference type="OrthoDB" id="419711at2759"/>
<dbReference type="Proteomes" id="UP000192578">
    <property type="component" value="Unassembled WGS sequence"/>
</dbReference>
<dbReference type="GO" id="GO:0016020">
    <property type="term" value="C:membrane"/>
    <property type="evidence" value="ECO:0007669"/>
    <property type="project" value="TreeGrafter"/>
</dbReference>
<sequence>MPCCATCSEACREEFHWRRLFFGIKPADRWYFTHPQWTFIRFSCFVVWKVLLAVYFVVWLGLTLVSFIASYPTHSTHEKWLIYLTNWTYLFFVSYVVVAAINVLHEVVLKARGVRLQRTWHFGLQWFLWNVGAPATVVVVILFWAVLVPSDSAIVSSAATVHVHLINGVAILVDLFLHAMPMQLLHMYQPLVYAATYAAFTGIYFASNGTDPAGNSSIYPIITDYSHHTGLAVGADFAIVLIVIPTAWLFLWSLQKLRIWLYDNYDPHWNQRYDLERAWKAKGPTKMELAVVSQGYDLRRNSVHVSA</sequence>
<gene>
    <name evidence="2" type="ORF">BV898_00985</name>
</gene>
<keyword evidence="1" id="KW-0812">Transmembrane</keyword>
<keyword evidence="1" id="KW-0472">Membrane</keyword>
<dbReference type="PANTHER" id="PTHR12242:SF1">
    <property type="entry name" value="MYND-TYPE DOMAIN-CONTAINING PROTEIN"/>
    <property type="match status" value="1"/>
</dbReference>
<feature type="transmembrane region" description="Helical" evidence="1">
    <location>
        <begin position="153"/>
        <end position="179"/>
    </location>
</feature>
<feature type="transmembrane region" description="Helical" evidence="1">
    <location>
        <begin position="126"/>
        <end position="147"/>
    </location>
</feature>
<keyword evidence="1" id="KW-1133">Transmembrane helix</keyword>
<feature type="transmembrane region" description="Helical" evidence="1">
    <location>
        <begin position="191"/>
        <end position="210"/>
    </location>
</feature>
<feature type="transmembrane region" description="Helical" evidence="1">
    <location>
        <begin position="230"/>
        <end position="251"/>
    </location>
</feature>
<feature type="transmembrane region" description="Helical" evidence="1">
    <location>
        <begin position="46"/>
        <end position="68"/>
    </location>
</feature>
<protein>
    <recommendedName>
        <fullName evidence="4">Protein rolling stone</fullName>
    </recommendedName>
</protein>
<comment type="caution">
    <text evidence="2">The sequence shown here is derived from an EMBL/GenBank/DDBJ whole genome shotgun (WGS) entry which is preliminary data.</text>
</comment>
<evidence type="ECO:0008006" key="4">
    <source>
        <dbReference type="Google" id="ProtNLM"/>
    </source>
</evidence>
<dbReference type="Pfam" id="PF21534">
    <property type="entry name" value="Rost"/>
    <property type="match status" value="1"/>
</dbReference>
<evidence type="ECO:0000313" key="3">
    <source>
        <dbReference type="Proteomes" id="UP000192578"/>
    </source>
</evidence>
<evidence type="ECO:0000256" key="1">
    <source>
        <dbReference type="SAM" id="Phobius"/>
    </source>
</evidence>
<organism evidence="2 3">
    <name type="scientific">Hypsibius exemplaris</name>
    <name type="common">Freshwater tardigrade</name>
    <dbReference type="NCBI Taxonomy" id="2072580"/>
    <lineage>
        <taxon>Eukaryota</taxon>
        <taxon>Metazoa</taxon>
        <taxon>Ecdysozoa</taxon>
        <taxon>Tardigrada</taxon>
        <taxon>Eutardigrada</taxon>
        <taxon>Parachela</taxon>
        <taxon>Hypsibioidea</taxon>
        <taxon>Hypsibiidae</taxon>
        <taxon>Hypsibius</taxon>
    </lineage>
</organism>
<proteinExistence type="predicted"/>
<feature type="transmembrane region" description="Helical" evidence="1">
    <location>
        <begin position="80"/>
        <end position="105"/>
    </location>
</feature>
<dbReference type="InterPro" id="IPR049352">
    <property type="entry name" value="Rost"/>
</dbReference>
<name>A0A1W0XD53_HYPEX</name>
<dbReference type="AlphaFoldDB" id="A0A1W0XD53"/>